<keyword evidence="8" id="KW-1185">Reference proteome</keyword>
<reference evidence="8" key="1">
    <citation type="submission" date="2023-07" db="EMBL/GenBank/DDBJ databases">
        <authorList>
            <person name="Yue Y."/>
        </authorList>
    </citation>
    <scope>NUCLEOTIDE SEQUENCE [LARGE SCALE GENOMIC DNA]</scope>
    <source>
        <strain evidence="8">D23</strain>
    </source>
</reference>
<feature type="transmembrane region" description="Helical" evidence="5">
    <location>
        <begin position="341"/>
        <end position="361"/>
    </location>
</feature>
<dbReference type="InterPro" id="IPR013525">
    <property type="entry name" value="ABC2_TM"/>
</dbReference>
<evidence type="ECO:0000313" key="8">
    <source>
        <dbReference type="Proteomes" id="UP001198901"/>
    </source>
</evidence>
<feature type="transmembrane region" description="Helical" evidence="5">
    <location>
        <begin position="21"/>
        <end position="42"/>
    </location>
</feature>
<feature type="transmembrane region" description="Helical" evidence="5">
    <location>
        <begin position="180"/>
        <end position="201"/>
    </location>
</feature>
<evidence type="ECO:0000256" key="3">
    <source>
        <dbReference type="ARBA" id="ARBA00022989"/>
    </source>
</evidence>
<comment type="caution">
    <text evidence="7">The sequence shown here is derived from an EMBL/GenBank/DDBJ whole genome shotgun (WGS) entry which is preliminary data.</text>
</comment>
<evidence type="ECO:0000259" key="6">
    <source>
        <dbReference type="Pfam" id="PF12698"/>
    </source>
</evidence>
<organism evidence="7 8">
    <name type="scientific">Winogradskyella alexanderae</name>
    <dbReference type="NCBI Taxonomy" id="2877123"/>
    <lineage>
        <taxon>Bacteria</taxon>
        <taxon>Pseudomonadati</taxon>
        <taxon>Bacteroidota</taxon>
        <taxon>Flavobacteriia</taxon>
        <taxon>Flavobacteriales</taxon>
        <taxon>Flavobacteriaceae</taxon>
        <taxon>Winogradskyella</taxon>
    </lineage>
</organism>
<keyword evidence="2 5" id="KW-0812">Transmembrane</keyword>
<evidence type="ECO:0000256" key="5">
    <source>
        <dbReference type="SAM" id="Phobius"/>
    </source>
</evidence>
<evidence type="ECO:0000313" key="7">
    <source>
        <dbReference type="EMBL" id="MCA0133693.1"/>
    </source>
</evidence>
<evidence type="ECO:0000256" key="2">
    <source>
        <dbReference type="ARBA" id="ARBA00022692"/>
    </source>
</evidence>
<comment type="subcellular location">
    <subcellularLocation>
        <location evidence="1">Membrane</location>
        <topology evidence="1">Multi-pass membrane protein</topology>
    </subcellularLocation>
</comment>
<evidence type="ECO:0000256" key="1">
    <source>
        <dbReference type="ARBA" id="ARBA00004141"/>
    </source>
</evidence>
<keyword evidence="3 5" id="KW-1133">Transmembrane helix</keyword>
<dbReference type="EMBL" id="JAIUJR010000011">
    <property type="protein sequence ID" value="MCA0133693.1"/>
    <property type="molecule type" value="Genomic_DNA"/>
</dbReference>
<accession>A0ABS7XUJ6</accession>
<gene>
    <name evidence="7" type="ORF">LBU54_13940</name>
</gene>
<keyword evidence="4 5" id="KW-0472">Membrane</keyword>
<feature type="domain" description="ABC-2 type transporter transmembrane" evidence="6">
    <location>
        <begin position="19"/>
        <end position="415"/>
    </location>
</feature>
<dbReference type="Pfam" id="PF12698">
    <property type="entry name" value="ABC2_membrane_3"/>
    <property type="match status" value="1"/>
</dbReference>
<dbReference type="PANTHER" id="PTHR43471:SF3">
    <property type="entry name" value="ABC TRANSPORTER PERMEASE PROTEIN NATB"/>
    <property type="match status" value="1"/>
</dbReference>
<dbReference type="PANTHER" id="PTHR43471">
    <property type="entry name" value="ABC TRANSPORTER PERMEASE"/>
    <property type="match status" value="1"/>
</dbReference>
<protein>
    <submittedName>
        <fullName evidence="7">ABC transporter permease</fullName>
    </submittedName>
</protein>
<dbReference type="Proteomes" id="UP001198901">
    <property type="component" value="Unassembled WGS sequence"/>
</dbReference>
<feature type="transmembrane region" description="Helical" evidence="5">
    <location>
        <begin position="368"/>
        <end position="387"/>
    </location>
</feature>
<sequence>MNHLPLIIQREYLTKVKNKSFIIMTFLSPLIMIALIAVVSYLSQINNDKKRTISVLDETGYLTDIFESTENTTYLKLNGLNLKDAKEIVKEKEDYGLLHIAKVSAVEEINDNIKFYSEEAPSLTVISGLERKIEKKLREIKLQEDGVSLEQIEASKIYIDISQESFEGEKSSKIDNVVKLAFGGIAGYLLFMFIIIYGNMIMRSVIEEKTSRIIEVIISSVKPIQLMMGKIIGTSLAGVTQFAIWVVLGGVLLVIVSAIFGIDMAQVNTPQQEIVNQAMTGQNADQAQAMAENILTAISNLPMTNLVIAFILFFVGGYLLYSSLYAAIGAAVDNETDTQQFMLPILMPLILAVYVGVFTVIEDPHGTVSTVFSFIPLTSPVVMLMRIPFGVPLWQQGLSLLLLVGTFILAVWFAAKIYRVGILMYGKKASYKELFKWLKY</sequence>
<name>A0ABS7XUJ6_9FLAO</name>
<feature type="transmembrane region" description="Helical" evidence="5">
    <location>
        <begin position="393"/>
        <end position="415"/>
    </location>
</feature>
<dbReference type="Gene3D" id="3.40.190.10">
    <property type="entry name" value="Periplasmic binding protein-like II"/>
    <property type="match status" value="1"/>
</dbReference>
<dbReference type="RefSeq" id="WP_224531236.1">
    <property type="nucleotide sequence ID" value="NZ_JAIUJR010000011.1"/>
</dbReference>
<feature type="transmembrane region" description="Helical" evidence="5">
    <location>
        <begin position="303"/>
        <end position="321"/>
    </location>
</feature>
<dbReference type="SUPFAM" id="SSF53850">
    <property type="entry name" value="Periplasmic binding protein-like II"/>
    <property type="match status" value="1"/>
</dbReference>
<feature type="transmembrane region" description="Helical" evidence="5">
    <location>
        <begin position="242"/>
        <end position="262"/>
    </location>
</feature>
<proteinExistence type="predicted"/>
<evidence type="ECO:0000256" key="4">
    <source>
        <dbReference type="ARBA" id="ARBA00023136"/>
    </source>
</evidence>